<feature type="transmembrane region" description="Helical" evidence="3">
    <location>
        <begin position="176"/>
        <end position="196"/>
    </location>
</feature>
<evidence type="ECO:0000256" key="1">
    <source>
        <dbReference type="ARBA" id="ARBA00004127"/>
    </source>
</evidence>
<keyword evidence="3" id="KW-1133">Transmembrane helix</keyword>
<comment type="subcellular location">
    <subcellularLocation>
        <location evidence="1">Endomembrane system</location>
        <topology evidence="1">Multi-pass membrane protein</topology>
    </subcellularLocation>
    <subcellularLocation>
        <location evidence="2">Membrane</location>
        <topology evidence="2">Multi-pass membrane protein</topology>
    </subcellularLocation>
</comment>
<evidence type="ECO:0000256" key="2">
    <source>
        <dbReference type="RuleBase" id="RU000320"/>
    </source>
</evidence>
<feature type="transmembrane region" description="Helical" evidence="3">
    <location>
        <begin position="466"/>
        <end position="486"/>
    </location>
</feature>
<dbReference type="GO" id="GO:0016020">
    <property type="term" value="C:membrane"/>
    <property type="evidence" value="ECO:0007669"/>
    <property type="project" value="UniProtKB-SubCell"/>
</dbReference>
<dbReference type="AlphaFoldDB" id="A0A060DVB5"/>
<keyword evidence="2 3" id="KW-0812">Transmembrane</keyword>
<feature type="transmembrane region" description="Helical" evidence="3">
    <location>
        <begin position="248"/>
        <end position="266"/>
    </location>
</feature>
<feature type="transmembrane region" description="Helical" evidence="3">
    <location>
        <begin position="77"/>
        <end position="102"/>
    </location>
</feature>
<evidence type="ECO:0000259" key="4">
    <source>
        <dbReference type="Pfam" id="PF00361"/>
    </source>
</evidence>
<keyword evidence="5" id="KW-0614">Plasmid</keyword>
<dbReference type="InterPro" id="IPR050616">
    <property type="entry name" value="CPA3_Na-H_Antiporter_A"/>
</dbReference>
<feature type="domain" description="NADH:quinone oxidoreductase/Mrp antiporter transmembrane" evidence="4">
    <location>
        <begin position="148"/>
        <end position="425"/>
    </location>
</feature>
<feature type="transmembrane region" description="Helical" evidence="3">
    <location>
        <begin position="202"/>
        <end position="227"/>
    </location>
</feature>
<dbReference type="KEGG" id="abq:ABAZ39_23440"/>
<dbReference type="NCBIfam" id="NF005097">
    <property type="entry name" value="PRK06525.1"/>
    <property type="match status" value="1"/>
</dbReference>
<dbReference type="GO" id="GO:0012505">
    <property type="term" value="C:endomembrane system"/>
    <property type="evidence" value="ECO:0007669"/>
    <property type="project" value="UniProtKB-SubCell"/>
</dbReference>
<evidence type="ECO:0000256" key="3">
    <source>
        <dbReference type="SAM" id="Phobius"/>
    </source>
</evidence>
<dbReference type="Pfam" id="PF00361">
    <property type="entry name" value="Proton_antipo_M"/>
    <property type="match status" value="1"/>
</dbReference>
<dbReference type="EMBL" id="CP007795">
    <property type="protein sequence ID" value="AIB14849.1"/>
    <property type="molecule type" value="Genomic_DNA"/>
</dbReference>
<dbReference type="PRINTS" id="PR01434">
    <property type="entry name" value="NADHDHGNASE5"/>
</dbReference>
<dbReference type="InterPro" id="IPR001750">
    <property type="entry name" value="ND/Mrp_TM"/>
</dbReference>
<evidence type="ECO:0000313" key="6">
    <source>
        <dbReference type="Proteomes" id="UP000027186"/>
    </source>
</evidence>
<evidence type="ECO:0000313" key="5">
    <source>
        <dbReference type="EMBL" id="AIB14849.1"/>
    </source>
</evidence>
<feature type="transmembrane region" description="Helical" evidence="3">
    <location>
        <begin position="37"/>
        <end position="57"/>
    </location>
</feature>
<feature type="transmembrane region" description="Helical" evidence="3">
    <location>
        <begin position="418"/>
        <end position="439"/>
    </location>
</feature>
<accession>A0A060DVB5</accession>
<feature type="transmembrane region" description="Helical" evidence="3">
    <location>
        <begin position="123"/>
        <end position="141"/>
    </location>
</feature>
<sequence>MITLPTEPLGLSALAAILVPFGGAAVIAASKRASAKWLCQGFAAATVAVIAILAMSLLGDGKIGGTYELISFGSVSILGLVVDSVSVLIALAVIAIGLLVAVYSAAYLNAGNREHPDIGRRRFYAFLLVFIGAMTGLVFSSTIVGQLAFFELTGSCSWALIGYYESPKALRSAAKALLVTHVASLGLYVAAALLFLSTGTFALSAIADLAPGMKAVVLLAILVAAWGKSAQLPFHMWLPDAMEAPTPVSAYLHAASMVKVGVYIFARGLMSAGGAPEIVGWVGSIMAVLTLVYGFFMYLPQVDLKRLLAYSTITQLAYILLALSLSVFGSDLAFKGAIAHIFNHAFAKTLFFLVAGALSYTAGTRLLPSLRGIVTKSPLLGVAFVCAALAITGVPPFNGFFSKFAIFAGGFEVGAQHWALMLLVVIALAESVGSFAWFLKWLGHSVPGKPSTTMAAAAPLPAGMKFVLVALVVMTVVSSSIAASWLG</sequence>
<organism evidence="5 6">
    <name type="scientific">Azospirillum argentinense</name>
    <dbReference type="NCBI Taxonomy" id="2970906"/>
    <lineage>
        <taxon>Bacteria</taxon>
        <taxon>Pseudomonadati</taxon>
        <taxon>Pseudomonadota</taxon>
        <taxon>Alphaproteobacteria</taxon>
        <taxon>Rhodospirillales</taxon>
        <taxon>Azospirillaceae</taxon>
        <taxon>Azospirillum</taxon>
    </lineage>
</organism>
<gene>
    <name evidence="5" type="ORF">ABAZ39_23440</name>
</gene>
<feature type="transmembrane region" description="Helical" evidence="3">
    <location>
        <begin position="349"/>
        <end position="367"/>
    </location>
</feature>
<geneLocation type="plasmid" evidence="5 6">
    <name>AbAZ39_p2</name>
</geneLocation>
<dbReference type="PANTHER" id="PTHR43373">
    <property type="entry name" value="NA(+)/H(+) ANTIPORTER SUBUNIT"/>
    <property type="match status" value="1"/>
</dbReference>
<dbReference type="Proteomes" id="UP000027186">
    <property type="component" value="Plasmid AbAZ39_p2"/>
</dbReference>
<keyword evidence="3" id="KW-0472">Membrane</keyword>
<reference evidence="5 6" key="1">
    <citation type="journal article" date="2014" name="Genome Announc.">
        <title>Complete Genome Sequence of the Model Rhizosphere Strain Azospirillum brasilense Az39, Successfully Applied in Agriculture.</title>
        <authorList>
            <person name="Rivera D."/>
            <person name="Revale S."/>
            <person name="Molina R."/>
            <person name="Gualpa J."/>
            <person name="Puente M."/>
            <person name="Maroniche G."/>
            <person name="Paris G."/>
            <person name="Baker D."/>
            <person name="Clavijo B."/>
            <person name="McLay K."/>
            <person name="Spaepen S."/>
            <person name="Perticari A."/>
            <person name="Vazquez M."/>
            <person name="Wisniewski-Dye F."/>
            <person name="Watkins C."/>
            <person name="Martinez-Abarca F."/>
            <person name="Vanderleyden J."/>
            <person name="Cassan F."/>
        </authorList>
    </citation>
    <scope>NUCLEOTIDE SEQUENCE [LARGE SCALE GENOMIC DNA]</scope>
    <source>
        <strain evidence="5 6">Az39</strain>
        <plasmid evidence="5">AbAZ39_p2</plasmid>
    </source>
</reference>
<dbReference type="PANTHER" id="PTHR43373:SF1">
    <property type="entry name" value="NA(+)_H(+) ANTIPORTER SUBUNIT A"/>
    <property type="match status" value="1"/>
</dbReference>
<protein>
    <submittedName>
        <fullName evidence="5">Hydrogenase 4 subunit D</fullName>
    </submittedName>
</protein>
<name>A0A060DVB5_9PROT</name>
<feature type="transmembrane region" description="Helical" evidence="3">
    <location>
        <begin position="12"/>
        <end position="30"/>
    </location>
</feature>
<feature type="transmembrane region" description="Helical" evidence="3">
    <location>
        <begin position="307"/>
        <end position="329"/>
    </location>
</feature>
<feature type="transmembrane region" description="Helical" evidence="3">
    <location>
        <begin position="379"/>
        <end position="398"/>
    </location>
</feature>
<proteinExistence type="predicted"/>
<dbReference type="RefSeq" id="WP_051658427.1">
    <property type="nucleotide sequence ID" value="NZ_CP007795.1"/>
</dbReference>
<feature type="transmembrane region" description="Helical" evidence="3">
    <location>
        <begin position="278"/>
        <end position="300"/>
    </location>
</feature>